<sequence>MEEKTIRYPHPNGEIIVLWRPKRCIHSGVCVNSLPKVYDPSARPWIKPEEATTQELIDQIEACPSGALGYELHHKS</sequence>
<evidence type="ECO:0000259" key="1">
    <source>
        <dbReference type="Pfam" id="PF06902"/>
    </source>
</evidence>
<dbReference type="Pfam" id="PF06902">
    <property type="entry name" value="Fer4_19"/>
    <property type="match status" value="1"/>
</dbReference>
<keyword evidence="3" id="KW-1185">Reference proteome</keyword>
<accession>A0ABP7YCI0</accession>
<dbReference type="Proteomes" id="UP001500101">
    <property type="component" value="Unassembled WGS sequence"/>
</dbReference>
<evidence type="ECO:0000313" key="2">
    <source>
        <dbReference type="EMBL" id="GAA4134112.1"/>
    </source>
</evidence>
<proteinExistence type="predicted"/>
<gene>
    <name evidence="2" type="ORF">GCM10022216_06770</name>
</gene>
<reference evidence="3" key="1">
    <citation type="journal article" date="2019" name="Int. J. Syst. Evol. Microbiol.">
        <title>The Global Catalogue of Microorganisms (GCM) 10K type strain sequencing project: providing services to taxonomists for standard genome sequencing and annotation.</title>
        <authorList>
            <consortium name="The Broad Institute Genomics Platform"/>
            <consortium name="The Broad Institute Genome Sequencing Center for Infectious Disease"/>
            <person name="Wu L."/>
            <person name="Ma J."/>
        </authorList>
    </citation>
    <scope>NUCLEOTIDE SEQUENCE [LARGE SCALE GENOMIC DNA]</scope>
    <source>
        <strain evidence="3">JCM 16704</strain>
    </source>
</reference>
<dbReference type="EMBL" id="BAAAZI010000004">
    <property type="protein sequence ID" value="GAA4134112.1"/>
    <property type="molecule type" value="Genomic_DNA"/>
</dbReference>
<dbReference type="InterPro" id="IPR010693">
    <property type="entry name" value="Divergent_4Fe-4S_mono-cluster"/>
</dbReference>
<comment type="caution">
    <text evidence="2">The sequence shown here is derived from an EMBL/GenBank/DDBJ whole genome shotgun (WGS) entry which is preliminary data.</text>
</comment>
<organism evidence="2 3">
    <name type="scientific">Sphingobacterium kyonggiense</name>
    <dbReference type="NCBI Taxonomy" id="714075"/>
    <lineage>
        <taxon>Bacteria</taxon>
        <taxon>Pseudomonadati</taxon>
        <taxon>Bacteroidota</taxon>
        <taxon>Sphingobacteriia</taxon>
        <taxon>Sphingobacteriales</taxon>
        <taxon>Sphingobacteriaceae</taxon>
        <taxon>Sphingobacterium</taxon>
    </lineage>
</organism>
<name>A0ABP7YCI0_9SPHI</name>
<dbReference type="RefSeq" id="WP_344673273.1">
    <property type="nucleotide sequence ID" value="NZ_BAAAZI010000004.1"/>
</dbReference>
<feature type="domain" description="Divergent 4Fe-4S mono-cluster" evidence="1">
    <location>
        <begin position="12"/>
        <end position="70"/>
    </location>
</feature>
<protein>
    <submittedName>
        <fullName evidence="2">(4Fe-4S)-binding protein</fullName>
    </submittedName>
</protein>
<evidence type="ECO:0000313" key="3">
    <source>
        <dbReference type="Proteomes" id="UP001500101"/>
    </source>
</evidence>